<dbReference type="AlphaFoldDB" id="A0A2I7SK58"/>
<dbReference type="Pfam" id="PF12508">
    <property type="entry name" value="Transposon_TraM"/>
    <property type="match status" value="1"/>
</dbReference>
<dbReference type="KEGG" id="taj:C1A40_12785"/>
<evidence type="ECO:0000313" key="4">
    <source>
        <dbReference type="Proteomes" id="UP000236592"/>
    </source>
</evidence>
<evidence type="ECO:0000259" key="2">
    <source>
        <dbReference type="Pfam" id="PF12508"/>
    </source>
</evidence>
<keyword evidence="1" id="KW-0812">Transmembrane</keyword>
<feature type="domain" description="Conjugative transposon TraM C-terminal" evidence="2">
    <location>
        <begin position="175"/>
        <end position="306"/>
    </location>
</feature>
<accession>A0A2I7SK58</accession>
<feature type="transmembrane region" description="Helical" evidence="1">
    <location>
        <begin position="7"/>
        <end position="26"/>
    </location>
</feature>
<dbReference type="InterPro" id="IPR055407">
    <property type="entry name" value="TraM_C"/>
</dbReference>
<dbReference type="RefSeq" id="WP_102996225.1">
    <property type="nucleotide sequence ID" value="NZ_CP025938.1"/>
</dbReference>
<evidence type="ECO:0000256" key="1">
    <source>
        <dbReference type="SAM" id="Phobius"/>
    </source>
</evidence>
<organism evidence="3 4">
    <name type="scientific">Pseudotamlana carrageenivorans</name>
    <dbReference type="NCBI Taxonomy" id="2069432"/>
    <lineage>
        <taxon>Bacteria</taxon>
        <taxon>Pseudomonadati</taxon>
        <taxon>Bacteroidota</taxon>
        <taxon>Flavobacteriia</taxon>
        <taxon>Flavobacteriales</taxon>
        <taxon>Flavobacteriaceae</taxon>
        <taxon>Pseudotamlana</taxon>
    </lineage>
</organism>
<proteinExistence type="predicted"/>
<keyword evidence="4" id="KW-1185">Reference proteome</keyword>
<gene>
    <name evidence="3" type="ORF">C1A40_12785</name>
</gene>
<name>A0A2I7SK58_9FLAO</name>
<keyword evidence="1" id="KW-0472">Membrane</keyword>
<evidence type="ECO:0000313" key="3">
    <source>
        <dbReference type="EMBL" id="AUS06267.1"/>
    </source>
</evidence>
<dbReference type="EMBL" id="CP025938">
    <property type="protein sequence ID" value="AUS06267.1"/>
    <property type="molecule type" value="Genomic_DNA"/>
</dbReference>
<reference evidence="4" key="1">
    <citation type="submission" date="2018-01" db="EMBL/GenBank/DDBJ databases">
        <title>Complete genome of Tamlana sp. UJ94.</title>
        <authorList>
            <person name="Jung J."/>
            <person name="Chung D."/>
            <person name="Bae S.S."/>
            <person name="Baek K."/>
        </authorList>
    </citation>
    <scope>NUCLEOTIDE SEQUENCE [LARGE SCALE GENOMIC DNA]</scope>
    <source>
        <strain evidence="4">UJ94</strain>
    </source>
</reference>
<dbReference type="Proteomes" id="UP000236592">
    <property type="component" value="Chromosome"/>
</dbReference>
<dbReference type="OrthoDB" id="1409065at2"/>
<sequence>MKIDKKKIVFITVLVSIILFIAGYSMTIMGDDNESIIENNDIAIPDLPDDQKEYETKLEAVNDLKEVRETNAPSIYDEHLLDSTGVYDSELLSKEKMRMVDSIYNEGRISYSEGNYRSAVNQEQKEEKSVDTISEKIVVDYETMAKELALEHQLFFASNPVVNDKQTLKTTDAFIYAKVDGTQSVRNNFRLRMRLTQAARIDNHVYPKNTTIYGFVSFKPNRTIIKIQNINHHPVKLKAFDLEDGTEGVYIENSFHAEARQEVVADIVEDINITGVPQVGGIKKIFQRGNRAVKVTIADNYQLILKP</sequence>
<protein>
    <submittedName>
        <fullName evidence="3">Conjugal transfer protein TraM</fullName>
    </submittedName>
</protein>
<keyword evidence="1" id="KW-1133">Transmembrane helix</keyword>